<dbReference type="InterPro" id="IPR006924">
    <property type="entry name" value="Ribosomal_cS23-like"/>
</dbReference>
<dbReference type="EMBL" id="PNBA02000010">
    <property type="protein sequence ID" value="KAG6410330.1"/>
    <property type="molecule type" value="Genomic_DNA"/>
</dbReference>
<reference evidence="5" key="1">
    <citation type="submission" date="2018-01" db="EMBL/GenBank/DDBJ databases">
        <authorList>
            <person name="Mao J.F."/>
        </authorList>
    </citation>
    <scope>NUCLEOTIDE SEQUENCE</scope>
    <source>
        <strain evidence="5">Huo1</strain>
        <tissue evidence="5">Leaf</tissue>
    </source>
</reference>
<name>A0A8X8XDP8_SALSN</name>
<sequence length="183" mass="20409">MALLSIFQDLYLIQTLSLSLCVDAKDVNHVNSTKHNKPPFLCFQEQLLRAVILCESSHLKSKPTEDAEQPHRCSGCEDCGAAQSGVEVHMDGEEKNIGVGLEQSIPGHGTIPLSPYFFWPRKDACEELKATLQSKPWISHNNIIILLHQSLETNCVLNSTLLCSTFAALLLLQTWQDTTHLQE</sequence>
<dbReference type="InterPro" id="IPR038447">
    <property type="entry name" value="PSRP-3/Ycf65_sf"/>
</dbReference>
<proteinExistence type="inferred from homology"/>
<evidence type="ECO:0000313" key="6">
    <source>
        <dbReference type="Proteomes" id="UP000298416"/>
    </source>
</evidence>
<organism evidence="5">
    <name type="scientific">Salvia splendens</name>
    <name type="common">Scarlet sage</name>
    <dbReference type="NCBI Taxonomy" id="180675"/>
    <lineage>
        <taxon>Eukaryota</taxon>
        <taxon>Viridiplantae</taxon>
        <taxon>Streptophyta</taxon>
        <taxon>Embryophyta</taxon>
        <taxon>Tracheophyta</taxon>
        <taxon>Spermatophyta</taxon>
        <taxon>Magnoliopsida</taxon>
        <taxon>eudicotyledons</taxon>
        <taxon>Gunneridae</taxon>
        <taxon>Pentapetalae</taxon>
        <taxon>asterids</taxon>
        <taxon>lamiids</taxon>
        <taxon>Lamiales</taxon>
        <taxon>Lamiaceae</taxon>
        <taxon>Nepetoideae</taxon>
        <taxon>Mentheae</taxon>
        <taxon>Salviinae</taxon>
        <taxon>Salvia</taxon>
        <taxon>Salvia subgen. Calosphace</taxon>
        <taxon>core Calosphace</taxon>
    </lineage>
</organism>
<keyword evidence="2" id="KW-0689">Ribosomal protein</keyword>
<evidence type="ECO:0000256" key="1">
    <source>
        <dbReference type="ARBA" id="ARBA00008561"/>
    </source>
</evidence>
<feature type="chain" id="PRO_5036475578" evidence="4">
    <location>
        <begin position="25"/>
        <end position="183"/>
    </location>
</feature>
<reference evidence="5" key="2">
    <citation type="submission" date="2020-08" db="EMBL/GenBank/DDBJ databases">
        <title>Plant Genome Project.</title>
        <authorList>
            <person name="Zhang R.-G."/>
        </authorList>
    </citation>
    <scope>NUCLEOTIDE SEQUENCE</scope>
    <source>
        <strain evidence="5">Huo1</strain>
        <tissue evidence="5">Leaf</tissue>
    </source>
</reference>
<dbReference type="Proteomes" id="UP000298416">
    <property type="component" value="Unassembled WGS sequence"/>
</dbReference>
<keyword evidence="4" id="KW-0732">Signal</keyword>
<keyword evidence="3" id="KW-0687">Ribonucleoprotein</keyword>
<keyword evidence="6" id="KW-1185">Reference proteome</keyword>
<protein>
    <submittedName>
        <fullName evidence="5">Uncharacterized protein</fullName>
    </submittedName>
</protein>
<dbReference type="Gene3D" id="3.30.390.140">
    <property type="match status" value="1"/>
</dbReference>
<dbReference type="GO" id="GO:0006412">
    <property type="term" value="P:translation"/>
    <property type="evidence" value="ECO:0007669"/>
    <property type="project" value="InterPro"/>
</dbReference>
<dbReference type="GO" id="GO:0005840">
    <property type="term" value="C:ribosome"/>
    <property type="evidence" value="ECO:0007669"/>
    <property type="project" value="UniProtKB-KW"/>
</dbReference>
<dbReference type="AlphaFoldDB" id="A0A8X8XDP8"/>
<accession>A0A8X8XDP8</accession>
<dbReference type="GO" id="GO:1990904">
    <property type="term" value="C:ribonucleoprotein complex"/>
    <property type="evidence" value="ECO:0007669"/>
    <property type="project" value="UniProtKB-KW"/>
</dbReference>
<dbReference type="GO" id="GO:0003735">
    <property type="term" value="F:structural constituent of ribosome"/>
    <property type="evidence" value="ECO:0007669"/>
    <property type="project" value="InterPro"/>
</dbReference>
<comment type="caution">
    <text evidence="5">The sequence shown here is derived from an EMBL/GenBank/DDBJ whole genome shotgun (WGS) entry which is preliminary data.</text>
</comment>
<comment type="similarity">
    <text evidence="1">Belongs to the chloroplast-specific ribosomal protein cS23 family.</text>
</comment>
<dbReference type="PANTHER" id="PTHR35108:SF12">
    <property type="entry name" value="SMALL RIBOSOMAL SUBUNIT PROTEIN CS23Y"/>
    <property type="match status" value="1"/>
</dbReference>
<dbReference type="PANTHER" id="PTHR35108">
    <property type="entry name" value="30S RIBOSOMAL PROTEIN 3, CHLOROPLASTIC"/>
    <property type="match status" value="1"/>
</dbReference>
<feature type="signal peptide" evidence="4">
    <location>
        <begin position="1"/>
        <end position="24"/>
    </location>
</feature>
<evidence type="ECO:0000256" key="4">
    <source>
        <dbReference type="SAM" id="SignalP"/>
    </source>
</evidence>
<evidence type="ECO:0000256" key="2">
    <source>
        <dbReference type="ARBA" id="ARBA00022980"/>
    </source>
</evidence>
<evidence type="ECO:0000256" key="3">
    <source>
        <dbReference type="ARBA" id="ARBA00023274"/>
    </source>
</evidence>
<gene>
    <name evidence="5" type="ORF">SASPL_128388</name>
</gene>
<evidence type="ECO:0000313" key="5">
    <source>
        <dbReference type="EMBL" id="KAG6410330.1"/>
    </source>
</evidence>
<dbReference type="Pfam" id="PF04839">
    <property type="entry name" value="PSRP-3_Ycf65"/>
    <property type="match status" value="1"/>
</dbReference>